<dbReference type="Gene3D" id="3.15.10.30">
    <property type="entry name" value="Haemolymph juvenile hormone binding protein"/>
    <property type="match status" value="1"/>
</dbReference>
<comment type="caution">
    <text evidence="1">The sequence shown here is derived from an EMBL/GenBank/DDBJ whole genome shotgun (WGS) entry which is preliminary data.</text>
</comment>
<protein>
    <submittedName>
        <fullName evidence="1">Uncharacterized protein</fullName>
    </submittedName>
</protein>
<sequence length="225" mass="24975">MSSLGHTFKILNGNSYLESNKTVTDATMRKILGSLKGYLEPVQTVPDEGYLYNTSTSFVHAQINGTQVTDLTDYSVDVAHVDMTQLKFEMGLTFAAVNASGIYNAKVDNSLFHLLGNGTFKVNITQFKLSANLTLQLNVNKTLEMKDVSSDFNFDTAHVNFENLGEDPEVSGFINDFVNEFIVDSMTTLKPDVQELVKKRLMTMGSFFVMGMTVDQLVDMINSFA</sequence>
<evidence type="ECO:0000313" key="2">
    <source>
        <dbReference type="Proteomes" id="UP000466442"/>
    </source>
</evidence>
<proteinExistence type="predicted"/>
<dbReference type="SUPFAM" id="SSF55394">
    <property type="entry name" value="Bactericidal permeability-increasing protein, BPI"/>
    <property type="match status" value="1"/>
</dbReference>
<reference evidence="1" key="1">
    <citation type="journal article" date="2021" name="Mol. Ecol. Resour.">
        <title>Apolygus lucorum genome provides insights into omnivorousness and mesophyll feeding.</title>
        <authorList>
            <person name="Liu Y."/>
            <person name="Liu H."/>
            <person name="Wang H."/>
            <person name="Huang T."/>
            <person name="Liu B."/>
            <person name="Yang B."/>
            <person name="Yin L."/>
            <person name="Li B."/>
            <person name="Zhang Y."/>
            <person name="Zhang S."/>
            <person name="Jiang F."/>
            <person name="Zhang X."/>
            <person name="Ren Y."/>
            <person name="Wang B."/>
            <person name="Wang S."/>
            <person name="Lu Y."/>
            <person name="Wu K."/>
            <person name="Fan W."/>
            <person name="Wang G."/>
        </authorList>
    </citation>
    <scope>NUCLEOTIDE SEQUENCE</scope>
    <source>
        <strain evidence="1">12Hb</strain>
    </source>
</reference>
<dbReference type="InterPro" id="IPR010562">
    <property type="entry name" value="Haemolymph_juvenile_hormone-bd"/>
</dbReference>
<dbReference type="InterPro" id="IPR038606">
    <property type="entry name" value="To_sf"/>
</dbReference>
<organism evidence="1 2">
    <name type="scientific">Apolygus lucorum</name>
    <name type="common">Small green plant bug</name>
    <name type="synonym">Lygocoris lucorum</name>
    <dbReference type="NCBI Taxonomy" id="248454"/>
    <lineage>
        <taxon>Eukaryota</taxon>
        <taxon>Metazoa</taxon>
        <taxon>Ecdysozoa</taxon>
        <taxon>Arthropoda</taxon>
        <taxon>Hexapoda</taxon>
        <taxon>Insecta</taxon>
        <taxon>Pterygota</taxon>
        <taxon>Neoptera</taxon>
        <taxon>Paraneoptera</taxon>
        <taxon>Hemiptera</taxon>
        <taxon>Heteroptera</taxon>
        <taxon>Panheteroptera</taxon>
        <taxon>Cimicomorpha</taxon>
        <taxon>Miridae</taxon>
        <taxon>Mirini</taxon>
        <taxon>Apolygus</taxon>
    </lineage>
</organism>
<dbReference type="Pfam" id="PF06585">
    <property type="entry name" value="JHBP"/>
    <property type="match status" value="1"/>
</dbReference>
<dbReference type="OrthoDB" id="6380971at2759"/>
<dbReference type="Proteomes" id="UP000466442">
    <property type="component" value="Unassembled WGS sequence"/>
</dbReference>
<evidence type="ECO:0000313" key="1">
    <source>
        <dbReference type="EMBL" id="KAF6207669.1"/>
    </source>
</evidence>
<dbReference type="AlphaFoldDB" id="A0A6A4IRX2"/>
<accession>A0A6A4IRX2</accession>
<name>A0A6A4IRX2_APOLU</name>
<dbReference type="EMBL" id="WIXP02000007">
    <property type="protein sequence ID" value="KAF6207669.1"/>
    <property type="molecule type" value="Genomic_DNA"/>
</dbReference>
<dbReference type="PANTHER" id="PTHR11008">
    <property type="entry name" value="PROTEIN TAKEOUT-LIKE PROTEIN"/>
    <property type="match status" value="1"/>
</dbReference>
<dbReference type="SMART" id="SM00700">
    <property type="entry name" value="JHBP"/>
    <property type="match status" value="1"/>
</dbReference>
<dbReference type="InterPro" id="IPR017943">
    <property type="entry name" value="Bactericidal_perm-incr_a/b_dom"/>
</dbReference>
<gene>
    <name evidence="1" type="ORF">GE061_016116</name>
</gene>
<keyword evidence="2" id="KW-1185">Reference proteome</keyword>
<dbReference type="PANTHER" id="PTHR11008:SF9">
    <property type="entry name" value="PROTEIN TAKEOUT-LIKE PROTEIN"/>
    <property type="match status" value="1"/>
</dbReference>
<dbReference type="GO" id="GO:0008289">
    <property type="term" value="F:lipid binding"/>
    <property type="evidence" value="ECO:0007669"/>
    <property type="project" value="InterPro"/>
</dbReference>